<dbReference type="AlphaFoldDB" id="A0AAD6VKW6"/>
<evidence type="ECO:0000256" key="1">
    <source>
        <dbReference type="SAM" id="MobiDB-lite"/>
    </source>
</evidence>
<comment type="caution">
    <text evidence="4">The sequence shown here is derived from an EMBL/GenBank/DDBJ whole genome shotgun (WGS) entry which is preliminary data.</text>
</comment>
<protein>
    <submittedName>
        <fullName evidence="4">Uncharacterized protein</fullName>
    </submittedName>
</protein>
<organism evidence="4 5">
    <name type="scientific">Mycena pura</name>
    <dbReference type="NCBI Taxonomy" id="153505"/>
    <lineage>
        <taxon>Eukaryota</taxon>
        <taxon>Fungi</taxon>
        <taxon>Dikarya</taxon>
        <taxon>Basidiomycota</taxon>
        <taxon>Agaricomycotina</taxon>
        <taxon>Agaricomycetes</taxon>
        <taxon>Agaricomycetidae</taxon>
        <taxon>Agaricales</taxon>
        <taxon>Marasmiineae</taxon>
        <taxon>Mycenaceae</taxon>
        <taxon>Mycena</taxon>
    </lineage>
</organism>
<keyword evidence="3" id="KW-0732">Signal</keyword>
<evidence type="ECO:0000313" key="5">
    <source>
        <dbReference type="Proteomes" id="UP001219525"/>
    </source>
</evidence>
<dbReference type="EMBL" id="JARJCW010000016">
    <property type="protein sequence ID" value="KAJ7215994.1"/>
    <property type="molecule type" value="Genomic_DNA"/>
</dbReference>
<keyword evidence="5" id="KW-1185">Reference proteome</keyword>
<proteinExistence type="predicted"/>
<sequence>MSLHLQPLFSARHRLFLIALLASHFVSGTQAYIYLDGTDPARHIQSIIAASISLTLLFLIIAACYFYVQRKRRAQAVINRSMAQYPFQGGPMYGPDSADPAGAPPDVMQPPAAPPQAHVLNNTQDGPFKVPFRYLLPGLSMLNIYYTADAWVRNASDLTTEYSLQSDCKIGQIGDSEILHSSRYCQIHKPKLVLKCLCRTVVNFVRPPTQSDINRP</sequence>
<feature type="compositionally biased region" description="Low complexity" evidence="1">
    <location>
        <begin position="94"/>
        <end position="106"/>
    </location>
</feature>
<keyword evidence="2" id="KW-0472">Membrane</keyword>
<feature type="chain" id="PRO_5042243540" evidence="3">
    <location>
        <begin position="32"/>
        <end position="216"/>
    </location>
</feature>
<gene>
    <name evidence="4" type="ORF">GGX14DRAFT_391662</name>
</gene>
<dbReference type="Proteomes" id="UP001219525">
    <property type="component" value="Unassembled WGS sequence"/>
</dbReference>
<feature type="region of interest" description="Disordered" evidence="1">
    <location>
        <begin position="94"/>
        <end position="120"/>
    </location>
</feature>
<feature type="signal peptide" evidence="3">
    <location>
        <begin position="1"/>
        <end position="31"/>
    </location>
</feature>
<name>A0AAD6VKW6_9AGAR</name>
<feature type="transmembrane region" description="Helical" evidence="2">
    <location>
        <begin position="47"/>
        <end position="68"/>
    </location>
</feature>
<accession>A0AAD6VKW6</accession>
<evidence type="ECO:0000256" key="2">
    <source>
        <dbReference type="SAM" id="Phobius"/>
    </source>
</evidence>
<evidence type="ECO:0000256" key="3">
    <source>
        <dbReference type="SAM" id="SignalP"/>
    </source>
</evidence>
<keyword evidence="2" id="KW-1133">Transmembrane helix</keyword>
<evidence type="ECO:0000313" key="4">
    <source>
        <dbReference type="EMBL" id="KAJ7215994.1"/>
    </source>
</evidence>
<keyword evidence="2" id="KW-0812">Transmembrane</keyword>
<reference evidence="4" key="1">
    <citation type="submission" date="2023-03" db="EMBL/GenBank/DDBJ databases">
        <title>Massive genome expansion in bonnet fungi (Mycena s.s.) driven by repeated elements and novel gene families across ecological guilds.</title>
        <authorList>
            <consortium name="Lawrence Berkeley National Laboratory"/>
            <person name="Harder C.B."/>
            <person name="Miyauchi S."/>
            <person name="Viragh M."/>
            <person name="Kuo A."/>
            <person name="Thoen E."/>
            <person name="Andreopoulos B."/>
            <person name="Lu D."/>
            <person name="Skrede I."/>
            <person name="Drula E."/>
            <person name="Henrissat B."/>
            <person name="Morin E."/>
            <person name="Kohler A."/>
            <person name="Barry K."/>
            <person name="LaButti K."/>
            <person name="Morin E."/>
            <person name="Salamov A."/>
            <person name="Lipzen A."/>
            <person name="Mereny Z."/>
            <person name="Hegedus B."/>
            <person name="Baldrian P."/>
            <person name="Stursova M."/>
            <person name="Weitz H."/>
            <person name="Taylor A."/>
            <person name="Grigoriev I.V."/>
            <person name="Nagy L.G."/>
            <person name="Martin F."/>
            <person name="Kauserud H."/>
        </authorList>
    </citation>
    <scope>NUCLEOTIDE SEQUENCE</scope>
    <source>
        <strain evidence="4">9144</strain>
    </source>
</reference>